<evidence type="ECO:0000256" key="5">
    <source>
        <dbReference type="SAM" id="Coils"/>
    </source>
</evidence>
<evidence type="ECO:0000313" key="9">
    <source>
        <dbReference type="Proteomes" id="UP000007110"/>
    </source>
</evidence>
<keyword evidence="9" id="KW-1185">Reference proteome</keyword>
<name>A0A7M7HPK2_STRPU</name>
<dbReference type="GO" id="GO:0008270">
    <property type="term" value="F:zinc ion binding"/>
    <property type="evidence" value="ECO:0007669"/>
    <property type="project" value="UniProtKB-KW"/>
</dbReference>
<dbReference type="OMA" id="FCHECEG"/>
<evidence type="ECO:0000256" key="4">
    <source>
        <dbReference type="PROSITE-ProRule" id="PRU00024"/>
    </source>
</evidence>
<dbReference type="PANTHER" id="PTHR25462:SF229">
    <property type="entry name" value="TRANSCRIPTION INTERMEDIARY FACTOR 1-BETA"/>
    <property type="match status" value="1"/>
</dbReference>
<dbReference type="InterPro" id="IPR027370">
    <property type="entry name" value="Znf-RING_euk"/>
</dbReference>
<dbReference type="Pfam" id="PF13445">
    <property type="entry name" value="zf-RING_UBOX"/>
    <property type="match status" value="1"/>
</dbReference>
<dbReference type="InParanoid" id="A0A7M7HPK2"/>
<dbReference type="InterPro" id="IPR000315">
    <property type="entry name" value="Znf_B-box"/>
</dbReference>
<evidence type="ECO:0000256" key="3">
    <source>
        <dbReference type="ARBA" id="ARBA00022833"/>
    </source>
</evidence>
<accession>A0A7M7HPK2</accession>
<dbReference type="InterPro" id="IPR001841">
    <property type="entry name" value="Znf_RING"/>
</dbReference>
<organism evidence="8 9">
    <name type="scientific">Strongylocentrotus purpuratus</name>
    <name type="common">Purple sea urchin</name>
    <dbReference type="NCBI Taxonomy" id="7668"/>
    <lineage>
        <taxon>Eukaryota</taxon>
        <taxon>Metazoa</taxon>
        <taxon>Echinodermata</taxon>
        <taxon>Eleutherozoa</taxon>
        <taxon>Echinozoa</taxon>
        <taxon>Echinoidea</taxon>
        <taxon>Euechinoidea</taxon>
        <taxon>Echinacea</taxon>
        <taxon>Camarodonta</taxon>
        <taxon>Echinidea</taxon>
        <taxon>Strongylocentrotidae</taxon>
        <taxon>Strongylocentrotus</taxon>
    </lineage>
</organism>
<dbReference type="PANTHER" id="PTHR25462">
    <property type="entry name" value="BONUS, ISOFORM C-RELATED"/>
    <property type="match status" value="1"/>
</dbReference>
<dbReference type="GO" id="GO:0061630">
    <property type="term" value="F:ubiquitin protein ligase activity"/>
    <property type="evidence" value="ECO:0000318"/>
    <property type="project" value="GO_Central"/>
</dbReference>
<dbReference type="SMART" id="SM00336">
    <property type="entry name" value="BBOX"/>
    <property type="match status" value="2"/>
</dbReference>
<evidence type="ECO:0000259" key="7">
    <source>
        <dbReference type="PROSITE" id="PS50119"/>
    </source>
</evidence>
<dbReference type="PROSITE" id="PS50119">
    <property type="entry name" value="ZF_BBOX"/>
    <property type="match status" value="1"/>
</dbReference>
<dbReference type="KEGG" id="spu:105446105"/>
<feature type="coiled-coil region" evidence="5">
    <location>
        <begin position="252"/>
        <end position="287"/>
    </location>
</feature>
<dbReference type="InterPro" id="IPR013083">
    <property type="entry name" value="Znf_RING/FYVE/PHD"/>
</dbReference>
<dbReference type="RefSeq" id="XP_011680800.2">
    <property type="nucleotide sequence ID" value="XM_011682498.2"/>
</dbReference>
<keyword evidence="3" id="KW-0862">Zinc</keyword>
<sequence length="490" mass="55623">MSTLRKVTAENLNCPLCMDTFEEATLLSCGHTFCRKCLWKYDEFHPDHADMLCPLCREATPLNEKRVEGLSSNVTLNGLVGDINRISMGQHHTDESKPRCNLCLPIKSASDDQDQEQPIAVSFCHECEGYLCESCLSGHTRMVHVFGSHRIISVHDVLSKKRQEGHISKTCSEHTSEQMDFYCQDCEEVVCHKCTVVKHCGRDHSIKDLAEYETETRQKIDMLVMRSSVRRAKIEKHIGDVKQEEKHIRVMLTKMENEINRAYDEKLKQLNENKRVLMEEVARVEAMYYRKLIDMTKTARTLAKKISVSSEMISKGKRKFLFGESRITHNNLYQELDIVLGEEVDMMAPSRLRDLTGKTCFVPSASDVIDLGQIGAHITGWTVVNEVDLPSEDAMNGLAAMSYDKVAVSYFDGGVDSFNIYSGERKLLMESDDRGTHDIAFLSDGRFVATNTCRDLKLFNADQTQTDVRFDTPSESTGLTMLDVDAQDHM</sequence>
<dbReference type="PROSITE" id="PS50089">
    <property type="entry name" value="ZF_RING_2"/>
    <property type="match status" value="1"/>
</dbReference>
<dbReference type="Gene3D" id="3.30.160.60">
    <property type="entry name" value="Classic Zinc Finger"/>
    <property type="match status" value="1"/>
</dbReference>
<dbReference type="AlphaFoldDB" id="A0A7M7HPK2"/>
<dbReference type="InterPro" id="IPR011044">
    <property type="entry name" value="Quino_amine_DH_bsu"/>
</dbReference>
<reference evidence="9" key="1">
    <citation type="submission" date="2015-02" db="EMBL/GenBank/DDBJ databases">
        <title>Genome sequencing for Strongylocentrotus purpuratus.</title>
        <authorList>
            <person name="Murali S."/>
            <person name="Liu Y."/>
            <person name="Vee V."/>
            <person name="English A."/>
            <person name="Wang M."/>
            <person name="Skinner E."/>
            <person name="Han Y."/>
            <person name="Muzny D.M."/>
            <person name="Worley K.C."/>
            <person name="Gibbs R.A."/>
        </authorList>
    </citation>
    <scope>NUCLEOTIDE SEQUENCE</scope>
</reference>
<dbReference type="InterPro" id="IPR017907">
    <property type="entry name" value="Znf_RING_CS"/>
</dbReference>
<dbReference type="GeneID" id="105446105"/>
<dbReference type="Proteomes" id="UP000007110">
    <property type="component" value="Unassembled WGS sequence"/>
</dbReference>
<reference evidence="8" key="2">
    <citation type="submission" date="2021-01" db="UniProtKB">
        <authorList>
            <consortium name="EnsemblMetazoa"/>
        </authorList>
    </citation>
    <scope>IDENTIFICATION</scope>
</reference>
<dbReference type="SUPFAM" id="SSF57845">
    <property type="entry name" value="B-box zinc-binding domain"/>
    <property type="match status" value="1"/>
</dbReference>
<feature type="domain" description="B box-type" evidence="7">
    <location>
        <begin position="171"/>
        <end position="209"/>
    </location>
</feature>
<keyword evidence="5" id="KW-0175">Coiled coil</keyword>
<dbReference type="EnsemblMetazoa" id="XM_011682498">
    <property type="protein sequence ID" value="XP_011680800"/>
    <property type="gene ID" value="LOC105446105"/>
</dbReference>
<evidence type="ECO:0000256" key="1">
    <source>
        <dbReference type="ARBA" id="ARBA00022723"/>
    </source>
</evidence>
<dbReference type="SUPFAM" id="SSF57850">
    <property type="entry name" value="RING/U-box"/>
    <property type="match status" value="1"/>
</dbReference>
<evidence type="ECO:0000256" key="2">
    <source>
        <dbReference type="ARBA" id="ARBA00022771"/>
    </source>
</evidence>
<dbReference type="Pfam" id="PF00643">
    <property type="entry name" value="zf-B_box"/>
    <property type="match status" value="1"/>
</dbReference>
<feature type="domain" description="RING-type" evidence="6">
    <location>
        <begin position="14"/>
        <end position="57"/>
    </location>
</feature>
<dbReference type="InterPro" id="IPR047153">
    <property type="entry name" value="TRIM45/56/19-like"/>
</dbReference>
<proteinExistence type="predicted"/>
<protein>
    <submittedName>
        <fullName evidence="8">Uncharacterized protein</fullName>
    </submittedName>
</protein>
<keyword evidence="1" id="KW-0479">Metal-binding</keyword>
<dbReference type="OrthoDB" id="21204at2759"/>
<keyword evidence="2 4" id="KW-0863">Zinc-finger</keyword>
<evidence type="ECO:0000259" key="6">
    <source>
        <dbReference type="PROSITE" id="PS50089"/>
    </source>
</evidence>
<dbReference type="Gene3D" id="3.30.40.10">
    <property type="entry name" value="Zinc/RING finger domain, C3HC4 (zinc finger)"/>
    <property type="match status" value="1"/>
</dbReference>
<evidence type="ECO:0000313" key="8">
    <source>
        <dbReference type="EnsemblMetazoa" id="XP_011680800"/>
    </source>
</evidence>
<dbReference type="SMART" id="SM00184">
    <property type="entry name" value="RING"/>
    <property type="match status" value="1"/>
</dbReference>
<dbReference type="PROSITE" id="PS00518">
    <property type="entry name" value="ZF_RING_1"/>
    <property type="match status" value="1"/>
</dbReference>
<dbReference type="SUPFAM" id="SSF50969">
    <property type="entry name" value="YVTN repeat-like/Quinoprotein amine dehydrogenase"/>
    <property type="match status" value="1"/>
</dbReference>